<protein>
    <submittedName>
        <fullName evidence="1">Uncharacterized protein</fullName>
    </submittedName>
</protein>
<keyword evidence="2" id="KW-1185">Reference proteome</keyword>
<evidence type="ECO:0000313" key="1">
    <source>
        <dbReference type="EMBL" id="RCV53954.1"/>
    </source>
</evidence>
<gene>
    <name evidence="1" type="ORF">DEF24_19840</name>
</gene>
<accession>A0A368T1M4</accession>
<sequence length="76" mass="8818">MARILAGFLVAVRQVDTSWSNLVWLLRCRAERAGLRARMVRPAGCSSWLSLRGWRWRRRVEGIPTPFWSAWFAAVC</sequence>
<name>A0A368T1M4_9ACTN</name>
<evidence type="ECO:0000313" key="2">
    <source>
        <dbReference type="Proteomes" id="UP000253318"/>
    </source>
</evidence>
<dbReference type="Proteomes" id="UP000253318">
    <property type="component" value="Unassembled WGS sequence"/>
</dbReference>
<dbReference type="AlphaFoldDB" id="A0A368T1M4"/>
<proteinExistence type="predicted"/>
<comment type="caution">
    <text evidence="1">The sequence shown here is derived from an EMBL/GenBank/DDBJ whole genome shotgun (WGS) entry which is preliminary data.</text>
</comment>
<dbReference type="EMBL" id="QEIN01000178">
    <property type="protein sequence ID" value="RCV53954.1"/>
    <property type="molecule type" value="Genomic_DNA"/>
</dbReference>
<reference evidence="1 2" key="1">
    <citation type="submission" date="2018-04" db="EMBL/GenBank/DDBJ databases">
        <title>Novel actinobacteria from marine sediment.</title>
        <authorList>
            <person name="Ng Z.Y."/>
            <person name="Tan G.Y.A."/>
        </authorList>
    </citation>
    <scope>NUCLEOTIDE SEQUENCE [LARGE SCALE GENOMIC DNA]</scope>
    <source>
        <strain evidence="1 2">TPS81</strain>
    </source>
</reference>
<organism evidence="1 2">
    <name type="scientific">Marinitenerispora sediminis</name>
    <dbReference type="NCBI Taxonomy" id="1931232"/>
    <lineage>
        <taxon>Bacteria</taxon>
        <taxon>Bacillati</taxon>
        <taxon>Actinomycetota</taxon>
        <taxon>Actinomycetes</taxon>
        <taxon>Streptosporangiales</taxon>
        <taxon>Nocardiopsidaceae</taxon>
        <taxon>Marinitenerispora</taxon>
    </lineage>
</organism>